<keyword evidence="1" id="KW-1133">Transmembrane helix</keyword>
<keyword evidence="5" id="KW-1185">Reference proteome</keyword>
<feature type="transmembrane region" description="Helical" evidence="1">
    <location>
        <begin position="366"/>
        <end position="386"/>
    </location>
</feature>
<keyword evidence="1" id="KW-0812">Transmembrane</keyword>
<dbReference type="Gene3D" id="2.60.40.10">
    <property type="entry name" value="Immunoglobulins"/>
    <property type="match status" value="1"/>
</dbReference>
<gene>
    <name evidence="4" type="ORF">ABXS05_30745</name>
</gene>
<dbReference type="PANTHER" id="PTHR39198">
    <property type="entry name" value="HYPOTHETICAL MEMBRANE PROTEIN, CONSERVED"/>
    <property type="match status" value="1"/>
</dbReference>
<dbReference type="Proteomes" id="UP001555786">
    <property type="component" value="Unassembled WGS sequence"/>
</dbReference>
<evidence type="ECO:0000256" key="1">
    <source>
        <dbReference type="SAM" id="Phobius"/>
    </source>
</evidence>
<evidence type="ECO:0000256" key="2">
    <source>
        <dbReference type="SAM" id="SignalP"/>
    </source>
</evidence>
<organism evidence="4 5">
    <name type="scientific">Labrys neptuniae</name>
    <dbReference type="NCBI Taxonomy" id="376174"/>
    <lineage>
        <taxon>Bacteria</taxon>
        <taxon>Pseudomonadati</taxon>
        <taxon>Pseudomonadota</taxon>
        <taxon>Alphaproteobacteria</taxon>
        <taxon>Hyphomicrobiales</taxon>
        <taxon>Xanthobacteraceae</taxon>
        <taxon>Labrys</taxon>
    </lineage>
</organism>
<feature type="chain" id="PRO_5046908358" evidence="2">
    <location>
        <begin position="26"/>
        <end position="392"/>
    </location>
</feature>
<accession>A0ABV3PWD1</accession>
<keyword evidence="1" id="KW-0472">Membrane</keyword>
<dbReference type="EMBL" id="JBFNQD010000020">
    <property type="protein sequence ID" value="MEW9309962.1"/>
    <property type="molecule type" value="Genomic_DNA"/>
</dbReference>
<dbReference type="Pfam" id="PF10633">
    <property type="entry name" value="NPCBM_assoc"/>
    <property type="match status" value="2"/>
</dbReference>
<dbReference type="RefSeq" id="WP_367626536.1">
    <property type="nucleotide sequence ID" value="NZ_JBFNQD010000020.1"/>
</dbReference>
<evidence type="ECO:0000313" key="5">
    <source>
        <dbReference type="Proteomes" id="UP001555786"/>
    </source>
</evidence>
<proteinExistence type="predicted"/>
<reference evidence="4 5" key="1">
    <citation type="submission" date="2024-07" db="EMBL/GenBank/DDBJ databases">
        <title>Description of Labrys sedimenti sp. nov., isolated from a diclofenac-degrading enrichment culture.</title>
        <authorList>
            <person name="Tancsics A."/>
            <person name="Csepanyi A."/>
        </authorList>
    </citation>
    <scope>NUCLEOTIDE SEQUENCE [LARGE SCALE GENOMIC DNA]</scope>
    <source>
        <strain evidence="4 5">LMG 23578</strain>
    </source>
</reference>
<keyword evidence="2" id="KW-0732">Signal</keyword>
<sequence>MRIRLLASSLVLSGALLSAGMPALAQDQTGKPSGLWLATDFPALTERIGDDARLDITLSNVNRPLATVSFSLTGLPKDWQWELSGGGRPISSAMVTPDQNQRLTLKLTPPKDAKPGTYDFIVQGKTNDGQALSLPIAMTLASQSPAKVTLQPDLPALRGTSKSSFDFNVAVKNDSPDAGTFNLIATTPPGFVATFKEQYGSQELTSLPLKAGESKTLKVSIAPPKTIPAGQYAVGVAATSAKAKGETQLGLDITGQPQINVSGPDGRLSGRAVAGKETDVNFTLANSGSAPAKNVTLTARAPTGWKAEFEPKALDALAPNASQEVSLHLTPSGQAIAGDYMVNVSASGDGVYDNAEFRVTVVTSTVWGAAGLGVIAAAVLVLGFAVTRYGRR</sequence>
<evidence type="ECO:0000313" key="4">
    <source>
        <dbReference type="EMBL" id="MEW9309962.1"/>
    </source>
</evidence>
<dbReference type="InterPro" id="IPR018905">
    <property type="entry name" value="A-galactase_NEW3"/>
</dbReference>
<evidence type="ECO:0000259" key="3">
    <source>
        <dbReference type="Pfam" id="PF10633"/>
    </source>
</evidence>
<feature type="domain" description="Alpha-galactosidase NEW3" evidence="3">
    <location>
        <begin position="273"/>
        <end position="347"/>
    </location>
</feature>
<protein>
    <submittedName>
        <fullName evidence="4">NEW3 domain-containing protein</fullName>
    </submittedName>
</protein>
<name>A0ABV3PWD1_9HYPH</name>
<dbReference type="InterPro" id="IPR013783">
    <property type="entry name" value="Ig-like_fold"/>
</dbReference>
<comment type="caution">
    <text evidence="4">The sequence shown here is derived from an EMBL/GenBank/DDBJ whole genome shotgun (WGS) entry which is preliminary data.</text>
</comment>
<feature type="signal peptide" evidence="2">
    <location>
        <begin position="1"/>
        <end position="25"/>
    </location>
</feature>
<dbReference type="PANTHER" id="PTHR39198:SF1">
    <property type="entry name" value="ALPHA-GALACTOSIDASE NEW3 DOMAIN-CONTAINING PROTEIN"/>
    <property type="match status" value="1"/>
</dbReference>
<feature type="domain" description="Alpha-galactosidase NEW3" evidence="3">
    <location>
        <begin position="51"/>
        <end position="119"/>
    </location>
</feature>